<evidence type="ECO:0000256" key="5">
    <source>
        <dbReference type="ARBA" id="ARBA00023040"/>
    </source>
</evidence>
<protein>
    <recommendedName>
        <fullName evidence="12">G-protein coupled receptors family 1 profile domain-containing protein</fullName>
    </recommendedName>
</protein>
<dbReference type="InterPro" id="IPR017452">
    <property type="entry name" value="GPCR_Rhodpsn_7TM"/>
</dbReference>
<keyword evidence="2" id="KW-1003">Cell membrane</keyword>
<feature type="domain" description="G-protein coupled receptors family 1 profile" evidence="12">
    <location>
        <begin position="365"/>
        <end position="455"/>
    </location>
</feature>
<evidence type="ECO:0000313" key="13">
    <source>
        <dbReference type="EMBL" id="CAJ0579350.1"/>
    </source>
</evidence>
<feature type="transmembrane region" description="Helical" evidence="11">
    <location>
        <begin position="437"/>
        <end position="458"/>
    </location>
</feature>
<evidence type="ECO:0000256" key="2">
    <source>
        <dbReference type="ARBA" id="ARBA00022475"/>
    </source>
</evidence>
<organism evidence="13 14">
    <name type="scientific">Mesorhabditis spiculigera</name>
    <dbReference type="NCBI Taxonomy" id="96644"/>
    <lineage>
        <taxon>Eukaryota</taxon>
        <taxon>Metazoa</taxon>
        <taxon>Ecdysozoa</taxon>
        <taxon>Nematoda</taxon>
        <taxon>Chromadorea</taxon>
        <taxon>Rhabditida</taxon>
        <taxon>Rhabditina</taxon>
        <taxon>Rhabditomorpha</taxon>
        <taxon>Rhabditoidea</taxon>
        <taxon>Rhabditidae</taxon>
        <taxon>Mesorhabditinae</taxon>
        <taxon>Mesorhabditis</taxon>
    </lineage>
</organism>
<dbReference type="PROSITE" id="PS50262">
    <property type="entry name" value="G_PROTEIN_RECEP_F1_2"/>
    <property type="match status" value="1"/>
</dbReference>
<dbReference type="SUPFAM" id="SSF81321">
    <property type="entry name" value="Family A G protein-coupled receptor-like"/>
    <property type="match status" value="1"/>
</dbReference>
<name>A0AA36GBE7_9BILA</name>
<proteinExistence type="predicted"/>
<keyword evidence="5" id="KW-0297">G-protein coupled receptor</keyword>
<evidence type="ECO:0000256" key="6">
    <source>
        <dbReference type="ARBA" id="ARBA00023136"/>
    </source>
</evidence>
<feature type="region of interest" description="Disordered" evidence="10">
    <location>
        <begin position="280"/>
        <end position="300"/>
    </location>
</feature>
<evidence type="ECO:0000256" key="10">
    <source>
        <dbReference type="SAM" id="MobiDB-lite"/>
    </source>
</evidence>
<dbReference type="PANTHER" id="PTHR24248">
    <property type="entry name" value="ADRENERGIC RECEPTOR-RELATED G-PROTEIN COUPLED RECEPTOR"/>
    <property type="match status" value="1"/>
</dbReference>
<evidence type="ECO:0000256" key="1">
    <source>
        <dbReference type="ARBA" id="ARBA00004651"/>
    </source>
</evidence>
<evidence type="ECO:0000256" key="4">
    <source>
        <dbReference type="ARBA" id="ARBA00022989"/>
    </source>
</evidence>
<keyword evidence="14" id="KW-1185">Reference proteome</keyword>
<feature type="region of interest" description="Disordered" evidence="10">
    <location>
        <begin position="164"/>
        <end position="196"/>
    </location>
</feature>
<feature type="compositionally biased region" description="Basic and acidic residues" evidence="10">
    <location>
        <begin position="187"/>
        <end position="196"/>
    </location>
</feature>
<gene>
    <name evidence="13" type="ORF">MSPICULIGERA_LOCUS17571</name>
</gene>
<sequence length="487" mass="54852">MMLALPSMSRRMRRFERHQRAIQAAGGRHQGAGRSRGGRDAAALYPDEDDLLEEELRAEEEEDFVAGRSTACVDRLWHTETSLSSALPLVALPPLLNERDVAVNGQERTSSTPRSSVDSLDEDHHVVTNDFVSDVYTNMSRSSKSELIPSIIRQLSMKSPKLFRPNRAKQQQHEAVVLSNPTTGRSEGGKNDGNGMDRIRAGQKCSISEMEPLTGPITLSEGVQNTSFSRSTTVNSELLGSPENFDEEVRLPFIIENKTAKPDASTSDESQPTVTFSMTVRAKAASPSQPEEDTRLKECWDEGRRRSEDIVRILTRNAHAEKREPPPRLPRLDSMLSTSEKSRNDSLKSVDSRNQSVKKKSNSGLAHRLVKRTIKHEQSLKRKVSKNQRKEKRATKTLGIVVGIFLVCWVPFFTINILNAVCDVLNKQSCQVGFGPFFYSTWIGYMNSFMNPIIYTIFNTEFRRAFKSLIFGRNARHAFNRSNRAHL</sequence>
<keyword evidence="3 11" id="KW-0812">Transmembrane</keyword>
<keyword evidence="4 11" id="KW-1133">Transmembrane helix</keyword>
<feature type="transmembrane region" description="Helical" evidence="11">
    <location>
        <begin position="398"/>
        <end position="417"/>
    </location>
</feature>
<accession>A0AA36GBE7</accession>
<dbReference type="GO" id="GO:0005886">
    <property type="term" value="C:plasma membrane"/>
    <property type="evidence" value="ECO:0007669"/>
    <property type="project" value="UniProtKB-SubCell"/>
</dbReference>
<feature type="non-terminal residue" evidence="13">
    <location>
        <position position="1"/>
    </location>
</feature>
<keyword evidence="8" id="KW-0675">Receptor</keyword>
<dbReference type="Proteomes" id="UP001177023">
    <property type="component" value="Unassembled WGS sequence"/>
</dbReference>
<keyword evidence="6 11" id="KW-0472">Membrane</keyword>
<keyword evidence="7" id="KW-1015">Disulfide bond</keyword>
<dbReference type="Gene3D" id="1.20.1070.10">
    <property type="entry name" value="Rhodopsin 7-helix transmembrane proteins"/>
    <property type="match status" value="1"/>
</dbReference>
<dbReference type="PRINTS" id="PR00237">
    <property type="entry name" value="GPCRRHODOPSN"/>
</dbReference>
<dbReference type="GO" id="GO:0001591">
    <property type="term" value="F:dopamine neurotransmitter receptor activity, coupled via Gi/Go"/>
    <property type="evidence" value="ECO:0007669"/>
    <property type="project" value="TreeGrafter"/>
</dbReference>
<dbReference type="GO" id="GO:0004930">
    <property type="term" value="F:G protein-coupled receptor activity"/>
    <property type="evidence" value="ECO:0007669"/>
    <property type="project" value="UniProtKB-KW"/>
</dbReference>
<feature type="region of interest" description="Disordered" evidence="10">
    <location>
        <begin position="316"/>
        <end position="364"/>
    </location>
</feature>
<dbReference type="GO" id="GO:0045202">
    <property type="term" value="C:synapse"/>
    <property type="evidence" value="ECO:0007669"/>
    <property type="project" value="GOC"/>
</dbReference>
<evidence type="ECO:0000259" key="12">
    <source>
        <dbReference type="PROSITE" id="PS50262"/>
    </source>
</evidence>
<reference evidence="13" key="1">
    <citation type="submission" date="2023-06" db="EMBL/GenBank/DDBJ databases">
        <authorList>
            <person name="Delattre M."/>
        </authorList>
    </citation>
    <scope>NUCLEOTIDE SEQUENCE</scope>
    <source>
        <strain evidence="13">AF72</strain>
    </source>
</reference>
<dbReference type="Pfam" id="PF00001">
    <property type="entry name" value="7tm_1"/>
    <property type="match status" value="1"/>
</dbReference>
<keyword evidence="9" id="KW-0807">Transducer</keyword>
<dbReference type="EMBL" id="CATQJA010002656">
    <property type="protein sequence ID" value="CAJ0579350.1"/>
    <property type="molecule type" value="Genomic_DNA"/>
</dbReference>
<evidence type="ECO:0000256" key="9">
    <source>
        <dbReference type="ARBA" id="ARBA00023224"/>
    </source>
</evidence>
<evidence type="ECO:0000313" key="14">
    <source>
        <dbReference type="Proteomes" id="UP001177023"/>
    </source>
</evidence>
<comment type="subcellular location">
    <subcellularLocation>
        <location evidence="1">Cell membrane</location>
        <topology evidence="1">Multi-pass membrane protein</topology>
    </subcellularLocation>
</comment>
<dbReference type="AlphaFoldDB" id="A0AA36GBE7"/>
<evidence type="ECO:0000256" key="7">
    <source>
        <dbReference type="ARBA" id="ARBA00023157"/>
    </source>
</evidence>
<feature type="compositionally biased region" description="Basic and acidic residues" evidence="10">
    <location>
        <begin position="340"/>
        <end position="351"/>
    </location>
</feature>
<dbReference type="InterPro" id="IPR000276">
    <property type="entry name" value="GPCR_Rhodpsn"/>
</dbReference>
<evidence type="ECO:0000256" key="8">
    <source>
        <dbReference type="ARBA" id="ARBA00023170"/>
    </source>
</evidence>
<dbReference type="PANTHER" id="PTHR24248:SF125">
    <property type="entry name" value="DOPAMINE D2-LIKE RECEPTOR"/>
    <property type="match status" value="1"/>
</dbReference>
<evidence type="ECO:0000256" key="3">
    <source>
        <dbReference type="ARBA" id="ARBA00022692"/>
    </source>
</evidence>
<comment type="caution">
    <text evidence="13">The sequence shown here is derived from an EMBL/GenBank/DDBJ whole genome shotgun (WGS) entry which is preliminary data.</text>
</comment>
<evidence type="ECO:0000256" key="11">
    <source>
        <dbReference type="SAM" id="Phobius"/>
    </source>
</evidence>